<evidence type="ECO:0000313" key="2">
    <source>
        <dbReference type="EMBL" id="TQB77185.1"/>
    </source>
</evidence>
<dbReference type="EMBL" id="VIFY01000003">
    <property type="protein sequence ID" value="TQB77185.1"/>
    <property type="molecule type" value="Genomic_DNA"/>
</dbReference>
<organism evidence="2 3">
    <name type="scientific">Monascus purpureus</name>
    <name type="common">Red mold</name>
    <name type="synonym">Monascus anka</name>
    <dbReference type="NCBI Taxonomy" id="5098"/>
    <lineage>
        <taxon>Eukaryota</taxon>
        <taxon>Fungi</taxon>
        <taxon>Dikarya</taxon>
        <taxon>Ascomycota</taxon>
        <taxon>Pezizomycotina</taxon>
        <taxon>Eurotiomycetes</taxon>
        <taxon>Eurotiomycetidae</taxon>
        <taxon>Eurotiales</taxon>
        <taxon>Aspergillaceae</taxon>
        <taxon>Monascus</taxon>
    </lineage>
</organism>
<sequence>MSRLMDFLKRPAFSVSRRGVPEANADAALSDKPDETHEPPQSSPLTEPSSLLSRPTVVDSLGNPDYPLSNSLLTPVKGSDKKKSTEPTSQGDDRERSSLSRSFSVSQRIKKDGKEVVISSDGEETESLHSLEDPENLFMNATDTRDSQNKMHDISTDKGMKLRSRRIKGMVDTNQPILPGISARKYKFTLDSLVTSAVDDREVEASVAELKATFEATTSQKHCDSLLNNDASGVGGRRRQLQKHLTSALDNDDGGTELQRLYDAVQRTEAFDEEKTWSFFDNSLGLPPPEFPRDTIAPGTYLAVLREPDSRQRALHSGIVNLALSRNLVPAELITWIFQSVGDSVVCPELEHAITSVLKSIPESSIESTVQRICMNAFGTVNDAVFQSRILKHILPTSDWIALFRCRLAVAFLIRDPAPLTESPEAVFDLKRIRNVLKDRRFNIKAHKGKRDVEYDYEELGAITTLLNIAINPESLKLSLTTKMDEDRFNEEVDKLADRIKRIFISIEDSGASHLRRTQAKEGLEALHYRIVYSLRTKPRPKKNLFGTYGRDDWQAMSRSSSFMEKYLTVSRSGADDDKPALIPENDGS</sequence>
<feature type="compositionally biased region" description="Low complexity" evidence="1">
    <location>
        <begin position="39"/>
        <end position="55"/>
    </location>
</feature>
<keyword evidence="3" id="KW-1185">Reference proteome</keyword>
<gene>
    <name evidence="2" type="ORF">MPDQ_004585</name>
</gene>
<name>A0A507R5A5_MONPU</name>
<feature type="region of interest" description="Disordered" evidence="1">
    <location>
        <begin position="1"/>
        <end position="130"/>
    </location>
</feature>
<evidence type="ECO:0000313" key="3">
    <source>
        <dbReference type="Proteomes" id="UP000319663"/>
    </source>
</evidence>
<protein>
    <submittedName>
        <fullName evidence="2">Uncharacterized protein</fullName>
    </submittedName>
</protein>
<dbReference type="STRING" id="5098.A0A507R5A5"/>
<proteinExistence type="predicted"/>
<reference evidence="2 3" key="1">
    <citation type="submission" date="2019-06" db="EMBL/GenBank/DDBJ databases">
        <title>Wine fermentation using esterase from Monascus purpureus.</title>
        <authorList>
            <person name="Geng C."/>
            <person name="Zhang Y."/>
        </authorList>
    </citation>
    <scope>NUCLEOTIDE SEQUENCE [LARGE SCALE GENOMIC DNA]</scope>
    <source>
        <strain evidence="2">HQ1</strain>
    </source>
</reference>
<evidence type="ECO:0000256" key="1">
    <source>
        <dbReference type="SAM" id="MobiDB-lite"/>
    </source>
</evidence>
<accession>A0A507R5A5</accession>
<dbReference type="Proteomes" id="UP000319663">
    <property type="component" value="Unassembled WGS sequence"/>
</dbReference>
<feature type="compositionally biased region" description="Basic and acidic residues" evidence="1">
    <location>
        <begin position="29"/>
        <end position="38"/>
    </location>
</feature>
<feature type="compositionally biased region" description="Basic and acidic residues" evidence="1">
    <location>
        <begin position="78"/>
        <end position="98"/>
    </location>
</feature>
<comment type="caution">
    <text evidence="2">The sequence shown here is derived from an EMBL/GenBank/DDBJ whole genome shotgun (WGS) entry which is preliminary data.</text>
</comment>
<dbReference type="AlphaFoldDB" id="A0A507R5A5"/>